<accession>A0A1K2HZM4</accession>
<reference evidence="2 3" key="1">
    <citation type="submission" date="2016-11" db="EMBL/GenBank/DDBJ databases">
        <authorList>
            <person name="Jaros S."/>
            <person name="Januszkiewicz K."/>
            <person name="Wedrychowicz H."/>
        </authorList>
    </citation>
    <scope>NUCLEOTIDE SEQUENCE [LARGE SCALE GENOMIC DNA]</scope>
    <source>
        <strain evidence="2 3">ATCC 23634</strain>
    </source>
</reference>
<keyword evidence="1" id="KW-0812">Transmembrane</keyword>
<dbReference type="AlphaFoldDB" id="A0A1K2HZM4"/>
<feature type="transmembrane region" description="Helical" evidence="1">
    <location>
        <begin position="97"/>
        <end position="119"/>
    </location>
</feature>
<organism evidence="2 3">
    <name type="scientific">Devosia enhydra</name>
    <dbReference type="NCBI Taxonomy" id="665118"/>
    <lineage>
        <taxon>Bacteria</taxon>
        <taxon>Pseudomonadati</taxon>
        <taxon>Pseudomonadota</taxon>
        <taxon>Alphaproteobacteria</taxon>
        <taxon>Hyphomicrobiales</taxon>
        <taxon>Devosiaceae</taxon>
        <taxon>Devosia</taxon>
    </lineage>
</organism>
<dbReference type="Proteomes" id="UP000183447">
    <property type="component" value="Unassembled WGS sequence"/>
</dbReference>
<dbReference type="RefSeq" id="WP_072342510.1">
    <property type="nucleotide sequence ID" value="NZ_FPKU01000002.1"/>
</dbReference>
<dbReference type="STRING" id="665118.SAMN02983003_2137"/>
<feature type="transmembrane region" description="Helical" evidence="1">
    <location>
        <begin position="13"/>
        <end position="33"/>
    </location>
</feature>
<keyword evidence="3" id="KW-1185">Reference proteome</keyword>
<protein>
    <recommendedName>
        <fullName evidence="4">Yip1 domain-containing protein</fullName>
    </recommendedName>
</protein>
<keyword evidence="1" id="KW-0472">Membrane</keyword>
<evidence type="ECO:0000313" key="2">
    <source>
        <dbReference type="EMBL" id="SFZ84651.1"/>
    </source>
</evidence>
<dbReference type="EMBL" id="FPKU01000002">
    <property type="protein sequence ID" value="SFZ84651.1"/>
    <property type="molecule type" value="Genomic_DNA"/>
</dbReference>
<keyword evidence="1" id="KW-1133">Transmembrane helix</keyword>
<proteinExistence type="predicted"/>
<feature type="transmembrane region" description="Helical" evidence="1">
    <location>
        <begin position="158"/>
        <end position="180"/>
    </location>
</feature>
<sequence length="223" mass="24852">MDFMRLLKSIEELLYEIVTWLVFYPLTVVRIALRPLHMMAYAERELRDAVEDQYDDALSPPICLLITLVLLHLTERWIVGANAPALPGPLADDRNLLVFRAVAFGLFPLLLSVAQLRLMKARLMRKTLRPVFYGQCYAAIPFVIAITASLQLLAARQVMPGLVTLLAGLGWYVVVQALWFRREYKTSHLRAVSTAILSIIASAILVIALGLLTSLALSQPAPG</sequence>
<evidence type="ECO:0000313" key="3">
    <source>
        <dbReference type="Proteomes" id="UP000183447"/>
    </source>
</evidence>
<evidence type="ECO:0000256" key="1">
    <source>
        <dbReference type="SAM" id="Phobius"/>
    </source>
</evidence>
<feature type="transmembrane region" description="Helical" evidence="1">
    <location>
        <begin position="131"/>
        <end position="152"/>
    </location>
</feature>
<gene>
    <name evidence="2" type="ORF">SAMN02983003_2137</name>
</gene>
<name>A0A1K2HZM4_9HYPH</name>
<feature type="transmembrane region" description="Helical" evidence="1">
    <location>
        <begin position="192"/>
        <end position="217"/>
    </location>
</feature>
<evidence type="ECO:0008006" key="4">
    <source>
        <dbReference type="Google" id="ProtNLM"/>
    </source>
</evidence>
<dbReference type="OrthoDB" id="8820484at2"/>